<keyword evidence="4" id="KW-1185">Reference proteome</keyword>
<evidence type="ECO:0008006" key="5">
    <source>
        <dbReference type="Google" id="ProtNLM"/>
    </source>
</evidence>
<dbReference type="InterPro" id="IPR029069">
    <property type="entry name" value="HotDog_dom_sf"/>
</dbReference>
<dbReference type="InterPro" id="IPR002864">
    <property type="entry name" value="Acyl-ACP_thioesterase_NHD"/>
</dbReference>
<dbReference type="Pfam" id="PF20791">
    <property type="entry name" value="Acyl-ACP_TE_C"/>
    <property type="match status" value="1"/>
</dbReference>
<accession>A0A5A7SL35</accession>
<name>A0A5A7SL35_9NOCA</name>
<dbReference type="PANTHER" id="PTHR31793:SF24">
    <property type="entry name" value="LONG-CHAIN ACYL-COA THIOESTERASE FADM"/>
    <property type="match status" value="1"/>
</dbReference>
<gene>
    <name evidence="3" type="ORF">FOY51_03200</name>
</gene>
<evidence type="ECO:0000313" key="3">
    <source>
        <dbReference type="EMBL" id="KAA0024941.1"/>
    </source>
</evidence>
<proteinExistence type="predicted"/>
<evidence type="ECO:0000259" key="2">
    <source>
        <dbReference type="Pfam" id="PF20791"/>
    </source>
</evidence>
<feature type="domain" description="Acyl-ACP thioesterase N-terminal hotdog" evidence="1">
    <location>
        <begin position="19"/>
        <end position="140"/>
    </location>
</feature>
<dbReference type="PANTHER" id="PTHR31793">
    <property type="entry name" value="4-HYDROXYBENZOYL-COA THIOESTERASE FAMILY MEMBER"/>
    <property type="match status" value="1"/>
</dbReference>
<dbReference type="InterPro" id="IPR050563">
    <property type="entry name" value="4-hydroxybenzoyl-CoA_TE"/>
</dbReference>
<organism evidence="3 4">
    <name type="scientific">Antrihabitans cavernicola</name>
    <dbReference type="NCBI Taxonomy" id="2495913"/>
    <lineage>
        <taxon>Bacteria</taxon>
        <taxon>Bacillati</taxon>
        <taxon>Actinomycetota</taxon>
        <taxon>Actinomycetes</taxon>
        <taxon>Mycobacteriales</taxon>
        <taxon>Nocardiaceae</taxon>
        <taxon>Antrihabitans</taxon>
    </lineage>
</organism>
<evidence type="ECO:0000259" key="1">
    <source>
        <dbReference type="Pfam" id="PF01643"/>
    </source>
</evidence>
<dbReference type="RefSeq" id="WP_149428717.1">
    <property type="nucleotide sequence ID" value="NZ_VLNY01000001.1"/>
</dbReference>
<dbReference type="AlphaFoldDB" id="A0A5A7SL35"/>
<evidence type="ECO:0000313" key="4">
    <source>
        <dbReference type="Proteomes" id="UP000322244"/>
    </source>
</evidence>
<dbReference type="OrthoDB" id="5242854at2"/>
<dbReference type="Pfam" id="PF01643">
    <property type="entry name" value="Acyl-ACP_TE"/>
    <property type="match status" value="1"/>
</dbReference>
<dbReference type="GO" id="GO:0047617">
    <property type="term" value="F:fatty acyl-CoA hydrolase activity"/>
    <property type="evidence" value="ECO:0007669"/>
    <property type="project" value="TreeGrafter"/>
</dbReference>
<protein>
    <recommendedName>
        <fullName evidence="5">Acyl-[acyl-carrier-protein] thioesterase</fullName>
    </recommendedName>
</protein>
<dbReference type="Gene3D" id="3.10.129.10">
    <property type="entry name" value="Hotdog Thioesterase"/>
    <property type="match status" value="1"/>
</dbReference>
<sequence>MPDEAEVGHELQELPDDGYIYRTSWPLRTHDMDEDYRLRLDGIARYAQETGAEHLEDAKQTQSHPHWIVQRTVIDVIEPIVWPNSITLRRWCSALSTRWLTMRVRLDGADGGRIETEGFWINMSKDAGGPARISDEFLAQMGTTTDEHRLRWRPWLKEPRRAGDVAEFPLRRTDLDHFEHLTNTVYWHGMHDVLVRLAPELAASPHRAVVEYRKPIVFGEAVTIHADRRGTAVDIWFVVGDEVRAAGYLNAR</sequence>
<feature type="domain" description="Acyl-ACP thioesterase-like C-terminal" evidence="2">
    <location>
        <begin position="161"/>
        <end position="229"/>
    </location>
</feature>
<dbReference type="Proteomes" id="UP000322244">
    <property type="component" value="Unassembled WGS sequence"/>
</dbReference>
<comment type="caution">
    <text evidence="3">The sequence shown here is derived from an EMBL/GenBank/DDBJ whole genome shotgun (WGS) entry which is preliminary data.</text>
</comment>
<dbReference type="GO" id="GO:0006633">
    <property type="term" value="P:fatty acid biosynthetic process"/>
    <property type="evidence" value="ECO:0007669"/>
    <property type="project" value="InterPro"/>
</dbReference>
<dbReference type="SUPFAM" id="SSF54637">
    <property type="entry name" value="Thioesterase/thiol ester dehydrase-isomerase"/>
    <property type="match status" value="2"/>
</dbReference>
<dbReference type="InterPro" id="IPR049427">
    <property type="entry name" value="Acyl-ACP_TE_C"/>
</dbReference>
<reference evidence="3 4" key="1">
    <citation type="submission" date="2019-07" db="EMBL/GenBank/DDBJ databases">
        <title>Rhodococcus cavernicolus sp. nov., isolated from a cave.</title>
        <authorList>
            <person name="Lee S.D."/>
        </authorList>
    </citation>
    <scope>NUCLEOTIDE SEQUENCE [LARGE SCALE GENOMIC DNA]</scope>
    <source>
        <strain evidence="3 4">C1-24</strain>
    </source>
</reference>
<dbReference type="EMBL" id="VLNY01000001">
    <property type="protein sequence ID" value="KAA0024941.1"/>
    <property type="molecule type" value="Genomic_DNA"/>
</dbReference>